<evidence type="ECO:0008006" key="6">
    <source>
        <dbReference type="Google" id="ProtNLM"/>
    </source>
</evidence>
<dbReference type="SMART" id="SM00365">
    <property type="entry name" value="LRR_SD22"/>
    <property type="match status" value="4"/>
</dbReference>
<name>A0A6U4MPG9_HEMAN</name>
<dbReference type="PANTHER" id="PTHR46652:SF3">
    <property type="entry name" value="LEUCINE-RICH REPEAT-CONTAINING PROTEIN 9"/>
    <property type="match status" value="1"/>
</dbReference>
<organism evidence="4">
    <name type="scientific">Hemiselmis andersenii</name>
    <name type="common">Cryptophyte alga</name>
    <dbReference type="NCBI Taxonomy" id="464988"/>
    <lineage>
        <taxon>Eukaryota</taxon>
        <taxon>Cryptophyceae</taxon>
        <taxon>Cryptomonadales</taxon>
        <taxon>Hemiselmidaceae</taxon>
        <taxon>Hemiselmis</taxon>
    </lineage>
</organism>
<keyword evidence="2" id="KW-0677">Repeat</keyword>
<dbReference type="Gene3D" id="3.80.10.10">
    <property type="entry name" value="Ribonuclease Inhibitor"/>
    <property type="match status" value="2"/>
</dbReference>
<dbReference type="SUPFAM" id="SSF52058">
    <property type="entry name" value="L domain-like"/>
    <property type="match status" value="1"/>
</dbReference>
<feature type="compositionally biased region" description="Basic and acidic residues" evidence="3">
    <location>
        <begin position="290"/>
        <end position="301"/>
    </location>
</feature>
<feature type="compositionally biased region" description="Low complexity" evidence="3">
    <location>
        <begin position="414"/>
        <end position="423"/>
    </location>
</feature>
<dbReference type="InterPro" id="IPR007914">
    <property type="entry name" value="UPF0193"/>
</dbReference>
<evidence type="ECO:0000256" key="1">
    <source>
        <dbReference type="ARBA" id="ARBA00022614"/>
    </source>
</evidence>
<protein>
    <recommendedName>
        <fullName evidence="6">U2A'/phosphoprotein 32 family A C-terminal domain-containing protein</fullName>
    </recommendedName>
</protein>
<dbReference type="AlphaFoldDB" id="A0A6U4MPG9"/>
<dbReference type="EMBL" id="HBFK01001220">
    <property type="protein sequence ID" value="CAD8734192.1"/>
    <property type="molecule type" value="Transcribed_RNA"/>
</dbReference>
<dbReference type="EMBL" id="HBFX01050786">
    <property type="protein sequence ID" value="CAD8979581.1"/>
    <property type="molecule type" value="Transcribed_RNA"/>
</dbReference>
<sequence length="450" mass="50776">MPRITVDMISRCTAQRRRKDETDEKFLRRLSHVNLSDKKLDKIQDLDGCSSLVCLYLYENRITVIENLHFAVNLTHLYLQDNNIGTMENLSELVNLRKLFIGGNRITTVQGLESCRQLEELHVQAQRLPPGQPLAFDAYSMMAISDTLQVLNTLKNNLTSAEQFQVLVALDTLDLSMNNITSFDQVGALFAEGCCSRMYKLEMKGNPVDAQHKFRDYVALMSPTLVIMDGREITQTQRQFLINREAAKARARQRQGRVREQQMGDDSQQMGVEGQLLMETQGDYDAVEERRRNRPHIDSVPHKGGGGGADREMYQGNQLPAGVDRDAQKEHLQAHMQFDGEIPEVMRKDPKKQWREEDEFRAVMAGIEERRAFLDEMVAAGKGAEYEATINAQISDQIRELEAIDARRSKEEAQALAQQAQAQEPPPAPAEAPPPEAPPPAEEAPPPPAE</sequence>
<dbReference type="InterPro" id="IPR001611">
    <property type="entry name" value="Leu-rich_rpt"/>
</dbReference>
<dbReference type="PROSITE" id="PS51450">
    <property type="entry name" value="LRR"/>
    <property type="match status" value="4"/>
</dbReference>
<keyword evidence="1" id="KW-0433">Leucine-rich repeat</keyword>
<dbReference type="CDD" id="cd21340">
    <property type="entry name" value="PPP1R42"/>
    <property type="match status" value="1"/>
</dbReference>
<reference evidence="4" key="1">
    <citation type="submission" date="2021-01" db="EMBL/GenBank/DDBJ databases">
        <authorList>
            <person name="Corre E."/>
            <person name="Pelletier E."/>
            <person name="Niang G."/>
            <person name="Scheremetjew M."/>
            <person name="Finn R."/>
            <person name="Kale V."/>
            <person name="Holt S."/>
            <person name="Cochrane G."/>
            <person name="Meng A."/>
            <person name="Brown T."/>
            <person name="Cohen L."/>
        </authorList>
    </citation>
    <scope>NUCLEOTIDE SEQUENCE</scope>
    <source>
        <strain evidence="4">CCMP441</strain>
        <strain evidence="5">CCMP644</strain>
    </source>
</reference>
<evidence type="ECO:0000313" key="5">
    <source>
        <dbReference type="EMBL" id="CAD8979581.1"/>
    </source>
</evidence>
<gene>
    <name evidence="5" type="ORF">HAND00432_LOCUS30591</name>
    <name evidence="4" type="ORF">HAND1043_LOCUS683</name>
</gene>
<dbReference type="InterPro" id="IPR032675">
    <property type="entry name" value="LRR_dom_sf"/>
</dbReference>
<accession>A0A6U4MPG9</accession>
<dbReference type="InterPro" id="IPR050836">
    <property type="entry name" value="SDS22/Internalin_LRR"/>
</dbReference>
<evidence type="ECO:0000313" key="4">
    <source>
        <dbReference type="EMBL" id="CAD8734192.1"/>
    </source>
</evidence>
<feature type="region of interest" description="Disordered" evidence="3">
    <location>
        <begin position="290"/>
        <end position="314"/>
    </location>
</feature>
<dbReference type="Pfam" id="PF05250">
    <property type="entry name" value="UPF0193"/>
    <property type="match status" value="1"/>
</dbReference>
<dbReference type="PANTHER" id="PTHR46652">
    <property type="entry name" value="LEUCINE-RICH REPEAT AND IQ DOMAIN-CONTAINING PROTEIN 1-RELATED"/>
    <property type="match status" value="1"/>
</dbReference>
<evidence type="ECO:0000256" key="2">
    <source>
        <dbReference type="ARBA" id="ARBA00022737"/>
    </source>
</evidence>
<evidence type="ECO:0000256" key="3">
    <source>
        <dbReference type="SAM" id="MobiDB-lite"/>
    </source>
</evidence>
<proteinExistence type="predicted"/>
<feature type="compositionally biased region" description="Pro residues" evidence="3">
    <location>
        <begin position="424"/>
        <end position="450"/>
    </location>
</feature>
<feature type="region of interest" description="Disordered" evidence="3">
    <location>
        <begin position="410"/>
        <end position="450"/>
    </location>
</feature>
<dbReference type="Pfam" id="PF13855">
    <property type="entry name" value="LRR_8"/>
    <property type="match status" value="1"/>
</dbReference>